<feature type="compositionally biased region" description="Polar residues" evidence="1">
    <location>
        <begin position="90"/>
        <end position="99"/>
    </location>
</feature>
<feature type="domain" description="Transcriptional regulator TetR C-terminal Firmicutes type" evidence="2">
    <location>
        <begin position="109"/>
        <end position="202"/>
    </location>
</feature>
<proteinExistence type="predicted"/>
<accession>A0A7Z0JBV6</accession>
<protein>
    <submittedName>
        <fullName evidence="3">AcrR family transcriptional regulator</fullName>
    </submittedName>
</protein>
<dbReference type="AlphaFoldDB" id="A0A7Z0JBV6"/>
<comment type="caution">
    <text evidence="3">The sequence shown here is derived from an EMBL/GenBank/DDBJ whole genome shotgun (WGS) entry which is preliminary data.</text>
</comment>
<gene>
    <name evidence="3" type="ORF">HNR10_004123</name>
</gene>
<dbReference type="EMBL" id="JACCFS010000001">
    <property type="protein sequence ID" value="NYJ36242.1"/>
    <property type="molecule type" value="Genomic_DNA"/>
</dbReference>
<feature type="region of interest" description="Disordered" evidence="1">
    <location>
        <begin position="83"/>
        <end position="104"/>
    </location>
</feature>
<organism evidence="3 4">
    <name type="scientific">Nocardiopsis aegyptia</name>
    <dbReference type="NCBI Taxonomy" id="220378"/>
    <lineage>
        <taxon>Bacteria</taxon>
        <taxon>Bacillati</taxon>
        <taxon>Actinomycetota</taxon>
        <taxon>Actinomycetes</taxon>
        <taxon>Streptosporangiales</taxon>
        <taxon>Nocardiopsidaceae</taxon>
        <taxon>Nocardiopsis</taxon>
    </lineage>
</organism>
<dbReference type="Gene3D" id="1.10.357.10">
    <property type="entry name" value="Tetracycline Repressor, domain 2"/>
    <property type="match status" value="1"/>
</dbReference>
<evidence type="ECO:0000313" key="3">
    <source>
        <dbReference type="EMBL" id="NYJ36242.1"/>
    </source>
</evidence>
<dbReference type="Proteomes" id="UP000572051">
    <property type="component" value="Unassembled WGS sequence"/>
</dbReference>
<reference evidence="3 4" key="1">
    <citation type="submission" date="2020-07" db="EMBL/GenBank/DDBJ databases">
        <title>Sequencing the genomes of 1000 actinobacteria strains.</title>
        <authorList>
            <person name="Klenk H.-P."/>
        </authorList>
    </citation>
    <scope>NUCLEOTIDE SEQUENCE [LARGE SCALE GENOMIC DNA]</scope>
    <source>
        <strain evidence="3 4">DSM 44442</strain>
    </source>
</reference>
<keyword evidence="4" id="KW-1185">Reference proteome</keyword>
<evidence type="ECO:0000259" key="2">
    <source>
        <dbReference type="Pfam" id="PF14278"/>
    </source>
</evidence>
<evidence type="ECO:0000313" key="4">
    <source>
        <dbReference type="Proteomes" id="UP000572051"/>
    </source>
</evidence>
<dbReference type="Pfam" id="PF14278">
    <property type="entry name" value="TetR_C_8"/>
    <property type="match status" value="1"/>
</dbReference>
<dbReference type="InterPro" id="IPR039532">
    <property type="entry name" value="TetR_C_Firmicutes"/>
</dbReference>
<name>A0A7Z0JBV6_9ACTN</name>
<sequence>MGVGVPGFLGQQPRQCALGPAELGRPRVAPSRQAEHVPVRAVLLQEGSEQVERAERVAGDQQRLRLAQAFDLSWHLGRPALSRVRDRDASSGTGPSSADQVRDLPPEPLVDLFEHVAEHAVLYRRMLSEQGSARFAHMLRDRLTEVLAARFAQGARPSGFDDVPARLHAAYVAGALVGVVSDTVLAGGTRTPRDTAAATWRLLRG</sequence>
<evidence type="ECO:0000256" key="1">
    <source>
        <dbReference type="SAM" id="MobiDB-lite"/>
    </source>
</evidence>